<dbReference type="InterPro" id="IPR014001">
    <property type="entry name" value="Helicase_ATP-bd"/>
</dbReference>
<dbReference type="Proteomes" id="UP001642483">
    <property type="component" value="Unassembled WGS sequence"/>
</dbReference>
<dbReference type="Pfam" id="PF00270">
    <property type="entry name" value="DEAD"/>
    <property type="match status" value="1"/>
</dbReference>
<keyword evidence="6" id="KW-1185">Reference proteome</keyword>
<feature type="domain" description="Helicase C-terminal" evidence="4">
    <location>
        <begin position="253"/>
        <end position="428"/>
    </location>
</feature>
<dbReference type="InterPro" id="IPR048333">
    <property type="entry name" value="HA2_WH"/>
</dbReference>
<dbReference type="PROSITE" id="PS51194">
    <property type="entry name" value="HELICASE_CTER"/>
    <property type="match status" value="1"/>
</dbReference>
<evidence type="ECO:0000259" key="4">
    <source>
        <dbReference type="PROSITE" id="PS51194"/>
    </source>
</evidence>
<comment type="caution">
    <text evidence="5">The sequence shown here is derived from an EMBL/GenBank/DDBJ whole genome shotgun (WGS) entry which is preliminary data.</text>
</comment>
<proteinExistence type="predicted"/>
<accession>A0ABP0G060</accession>
<keyword evidence="2" id="KW-0067">ATP-binding</keyword>
<dbReference type="SMART" id="SM00847">
    <property type="entry name" value="HA2"/>
    <property type="match status" value="1"/>
</dbReference>
<dbReference type="InterPro" id="IPR007502">
    <property type="entry name" value="Helicase-assoc_dom"/>
</dbReference>
<dbReference type="Pfam" id="PF21010">
    <property type="entry name" value="HA2_C"/>
    <property type="match status" value="1"/>
</dbReference>
<dbReference type="EMBL" id="CAWYQH010000099">
    <property type="protein sequence ID" value="CAK8685220.1"/>
    <property type="molecule type" value="Genomic_DNA"/>
</dbReference>
<dbReference type="CDD" id="cd18791">
    <property type="entry name" value="SF2_C_RHA"/>
    <property type="match status" value="1"/>
</dbReference>
<dbReference type="SMART" id="SM00487">
    <property type="entry name" value="DEXDc"/>
    <property type="match status" value="1"/>
</dbReference>
<dbReference type="SUPFAM" id="SSF52540">
    <property type="entry name" value="P-loop containing nucleoside triphosphate hydrolases"/>
    <property type="match status" value="1"/>
</dbReference>
<dbReference type="Gene3D" id="1.20.120.1080">
    <property type="match status" value="1"/>
</dbReference>
<evidence type="ECO:0000259" key="3">
    <source>
        <dbReference type="PROSITE" id="PS51192"/>
    </source>
</evidence>
<protein>
    <recommendedName>
        <fullName evidence="7">RNA helicase</fullName>
    </recommendedName>
</protein>
<evidence type="ECO:0000313" key="6">
    <source>
        <dbReference type="Proteomes" id="UP001642483"/>
    </source>
</evidence>
<dbReference type="PROSITE" id="PS51192">
    <property type="entry name" value="HELICASE_ATP_BIND_1"/>
    <property type="match status" value="1"/>
</dbReference>
<dbReference type="PANTHER" id="PTHR18934">
    <property type="entry name" value="ATP-DEPENDENT RNA HELICASE"/>
    <property type="match status" value="1"/>
</dbReference>
<sequence length="683" mass="77045">MAFPAKRSRFWKPGENVPVEEEIRDSGEFVHYSVLSLQRQQQKLPIYQYKTHILYLLEKYQTLIIVGETGSGKSTQIPQYLLEAGWAEKGKHGIVVTQPRRIAAVTLAQRVANEQNCVLGNEIGYAIRFDESCDSQKTLVKYVTEGVLLTEMMADPLLKKYNVVMVDEAHERNVNTDVCLGLLKKIQAKRPDLRIIVSSATLDAEKLIEYFSDVTSEQDNKVFALSVQGRHYPIEIFYTQSPVSDYVTATINSILQIHFTQEDGDILAFMTGQEEVNRVVSTVISKLKSLRDHKNKLYLQVLPLYSALPAAAQMLVFEPKPNRRTRRVVVATNIAETSVSIEGIVYVVDCGFVKLNVCDPKTGIQSLAIQPASQASLHQRAGRAGRFRNGKAYRLFTEKSFTALPKTTVPEMQRSELLSVILQLKALGVNNVAHFGFVSPPPAECMVRGLEQLYALGVLTDKGHLSRPLGQVMAEFPLNPMFAKMLLESEKFGCSEEIVTIAALLQIHKITLQPFNEKGKANLQHHKFSVTQGDLITLLNIYNSFVNEGNKTKRWCNNFYLNYHGLIQALKIRTQLCKYMAKFKIAMVSCNNDITKVLKCIVSGFFLNAAQLRGDGFYHGLYNKASLVIHPTSVLVRELPKWIVYTDILQSSKTFMRNVTAIEPEWLSDIASHVYTWQNKNLN</sequence>
<organism evidence="5 6">
    <name type="scientific">Clavelina lepadiformis</name>
    <name type="common">Light-bulb sea squirt</name>
    <name type="synonym">Ascidia lepadiformis</name>
    <dbReference type="NCBI Taxonomy" id="159417"/>
    <lineage>
        <taxon>Eukaryota</taxon>
        <taxon>Metazoa</taxon>
        <taxon>Chordata</taxon>
        <taxon>Tunicata</taxon>
        <taxon>Ascidiacea</taxon>
        <taxon>Aplousobranchia</taxon>
        <taxon>Clavelinidae</taxon>
        <taxon>Clavelina</taxon>
    </lineage>
</organism>
<dbReference type="Gene3D" id="3.40.50.300">
    <property type="entry name" value="P-loop containing nucleotide triphosphate hydrolases"/>
    <property type="match status" value="2"/>
</dbReference>
<evidence type="ECO:0000256" key="2">
    <source>
        <dbReference type="ARBA" id="ARBA00022840"/>
    </source>
</evidence>
<gene>
    <name evidence="5" type="ORF">CVLEPA_LOCUS16361</name>
</gene>
<feature type="domain" description="Helicase ATP-binding" evidence="3">
    <location>
        <begin position="54"/>
        <end position="220"/>
    </location>
</feature>
<dbReference type="InterPro" id="IPR001650">
    <property type="entry name" value="Helicase_C-like"/>
</dbReference>
<dbReference type="Pfam" id="PF00271">
    <property type="entry name" value="Helicase_C"/>
    <property type="match status" value="1"/>
</dbReference>
<reference evidence="5 6" key="1">
    <citation type="submission" date="2024-02" db="EMBL/GenBank/DDBJ databases">
        <authorList>
            <person name="Daric V."/>
            <person name="Darras S."/>
        </authorList>
    </citation>
    <scope>NUCLEOTIDE SEQUENCE [LARGE SCALE GENOMIC DNA]</scope>
</reference>
<dbReference type="Pfam" id="PF04408">
    <property type="entry name" value="WHD_HA2"/>
    <property type="match status" value="1"/>
</dbReference>
<dbReference type="PANTHER" id="PTHR18934:SF136">
    <property type="entry name" value="ATP-DEPENDENT RNA HELICASE DHX35-RELATED"/>
    <property type="match status" value="1"/>
</dbReference>
<evidence type="ECO:0008006" key="7">
    <source>
        <dbReference type="Google" id="ProtNLM"/>
    </source>
</evidence>
<name>A0ABP0G060_CLALP</name>
<dbReference type="InterPro" id="IPR027417">
    <property type="entry name" value="P-loop_NTPase"/>
</dbReference>
<evidence type="ECO:0000313" key="5">
    <source>
        <dbReference type="EMBL" id="CAK8685220.1"/>
    </source>
</evidence>
<keyword evidence="1" id="KW-0547">Nucleotide-binding</keyword>
<dbReference type="InterPro" id="IPR011545">
    <property type="entry name" value="DEAD/DEAH_box_helicase_dom"/>
</dbReference>
<dbReference type="SMART" id="SM00490">
    <property type="entry name" value="HELICc"/>
    <property type="match status" value="1"/>
</dbReference>
<evidence type="ECO:0000256" key="1">
    <source>
        <dbReference type="ARBA" id="ARBA00022741"/>
    </source>
</evidence>
<dbReference type="Pfam" id="PF07717">
    <property type="entry name" value="OB_NTP_bind"/>
    <property type="match status" value="1"/>
</dbReference>
<dbReference type="InterPro" id="IPR011709">
    <property type="entry name" value="DEAD-box_helicase_OB_fold"/>
</dbReference>